<comment type="caution">
    <text evidence="2">The sequence shown here is derived from an EMBL/GenBank/DDBJ whole genome shotgun (WGS) entry which is preliminary data.</text>
</comment>
<dbReference type="RefSeq" id="WP_380093897.1">
    <property type="nucleotide sequence ID" value="NZ_JBHRYD010000001.1"/>
</dbReference>
<feature type="signal peptide" evidence="1">
    <location>
        <begin position="1"/>
        <end position="25"/>
    </location>
</feature>
<evidence type="ECO:0000256" key="1">
    <source>
        <dbReference type="SAM" id="SignalP"/>
    </source>
</evidence>
<sequence>MTGKTIATLAIGALIALGATTQAQAYKLHYWQDGTISWMCNDGITVGVMDDGSMPPEEVVIAACAAYGGMATTGKTLEAARTAAPRL</sequence>
<gene>
    <name evidence="2" type="ORF">ACFOOL_00480</name>
</gene>
<reference evidence="3" key="1">
    <citation type="journal article" date="2019" name="Int. J. Syst. Evol. Microbiol.">
        <title>The Global Catalogue of Microorganisms (GCM) 10K type strain sequencing project: providing services to taxonomists for standard genome sequencing and annotation.</title>
        <authorList>
            <consortium name="The Broad Institute Genomics Platform"/>
            <consortium name="The Broad Institute Genome Sequencing Center for Infectious Disease"/>
            <person name="Wu L."/>
            <person name="Ma J."/>
        </authorList>
    </citation>
    <scope>NUCLEOTIDE SEQUENCE [LARGE SCALE GENOMIC DNA]</scope>
    <source>
        <strain evidence="3">KCTC 42281</strain>
    </source>
</reference>
<dbReference type="EMBL" id="JBHRYD010000001">
    <property type="protein sequence ID" value="MFC3703227.1"/>
    <property type="molecule type" value="Genomic_DNA"/>
</dbReference>
<feature type="chain" id="PRO_5045416503" evidence="1">
    <location>
        <begin position="26"/>
        <end position="87"/>
    </location>
</feature>
<keyword evidence="1" id="KW-0732">Signal</keyword>
<protein>
    <submittedName>
        <fullName evidence="2">Uncharacterized protein</fullName>
    </submittedName>
</protein>
<accession>A0ABV7WVG1</accession>
<name>A0ABV7WVG1_9HYPH</name>
<keyword evidence="3" id="KW-1185">Reference proteome</keyword>
<evidence type="ECO:0000313" key="2">
    <source>
        <dbReference type="EMBL" id="MFC3703227.1"/>
    </source>
</evidence>
<organism evidence="2 3">
    <name type="scientific">Devosia honganensis</name>
    <dbReference type="NCBI Taxonomy" id="1610527"/>
    <lineage>
        <taxon>Bacteria</taxon>
        <taxon>Pseudomonadati</taxon>
        <taxon>Pseudomonadota</taxon>
        <taxon>Alphaproteobacteria</taxon>
        <taxon>Hyphomicrobiales</taxon>
        <taxon>Devosiaceae</taxon>
        <taxon>Devosia</taxon>
    </lineage>
</organism>
<proteinExistence type="predicted"/>
<dbReference type="Proteomes" id="UP001595613">
    <property type="component" value="Unassembled WGS sequence"/>
</dbReference>
<evidence type="ECO:0000313" key="3">
    <source>
        <dbReference type="Proteomes" id="UP001595613"/>
    </source>
</evidence>